<sequence>MVQLVNCAKSFNSMTYSEKLAAIRSLMEEQQIDAYIIPSADPHISEYLPDRYKCIAYASGFTGSAGTLVITQDFAGLWTDSRYFVQANEQLANSGFELVKLKNQGVAEYIDWLQEKLVRGNKVAFDGKLASVSIAKQLIDELQPSKILIDGTIDLIESIWQDRPILPTESAYLLEESIVGENTTSKLTRLRKYLEKIKVNYHLISSLDDIAWLFNIRGSDVKCNPVVLSFALLTPESTILFIDQNKLSEQYKTLLREQGVELLDYHGLEKTLDNLPANESTILLDPKRTCYAIYSQIPQYVKIVEQLNPTTKFKSLKNAIEAEHVRQTMIKDGIALTRFFKWLEENVVAGALTEINIAEKLLSFRQEQVGFVNESFDTIAGYKEHGALPHYKATEGSNATLQPNGLLLIDSGGQYQTGTTDITRVVSLGDLSDAEKVDYTLVLKGMIEGSTTVYPKNIRGYQIDAITRRPLWERLRNYGHGTGHGVGFFLNVHEGPQVFNASNVDITIEEGMITSIEPGLYREGRYGIRIENLVLSVLDQETEFGEFMAFETLTLCYIDTNLVDKSLLDQKHIDWLNQYNNMVYERLSVHLDGDEKQWLSNKTKVI</sequence>
<keyword evidence="3" id="KW-0378">Hydrolase</keyword>
<dbReference type="Pfam" id="PF16188">
    <property type="entry name" value="Peptidase_M24_C"/>
    <property type="match status" value="1"/>
</dbReference>
<evidence type="ECO:0000313" key="8">
    <source>
        <dbReference type="Proteomes" id="UP000199421"/>
    </source>
</evidence>
<gene>
    <name evidence="7" type="ORF">SAMN05661044_00752</name>
</gene>
<keyword evidence="7" id="KW-0645">Protease</keyword>
<dbReference type="Pfam" id="PF00557">
    <property type="entry name" value="Peptidase_M24"/>
    <property type="match status" value="1"/>
</dbReference>
<evidence type="ECO:0000256" key="2">
    <source>
        <dbReference type="ARBA" id="ARBA00022723"/>
    </source>
</evidence>
<feature type="domain" description="Peptidase M24" evidence="4">
    <location>
        <begin position="324"/>
        <end position="535"/>
    </location>
</feature>
<evidence type="ECO:0000259" key="4">
    <source>
        <dbReference type="Pfam" id="PF00557"/>
    </source>
</evidence>
<evidence type="ECO:0000259" key="6">
    <source>
        <dbReference type="Pfam" id="PF16188"/>
    </source>
</evidence>
<dbReference type="InterPro" id="IPR000587">
    <property type="entry name" value="Creatinase_N"/>
</dbReference>
<evidence type="ECO:0000256" key="3">
    <source>
        <dbReference type="ARBA" id="ARBA00022801"/>
    </source>
</evidence>
<comment type="similarity">
    <text evidence="1">Belongs to the peptidase M24B family.</text>
</comment>
<evidence type="ECO:0000259" key="5">
    <source>
        <dbReference type="Pfam" id="PF01321"/>
    </source>
</evidence>
<dbReference type="PANTHER" id="PTHR43763">
    <property type="entry name" value="XAA-PRO AMINOPEPTIDASE 1"/>
    <property type="match status" value="1"/>
</dbReference>
<dbReference type="InterPro" id="IPR032416">
    <property type="entry name" value="Peptidase_M24_C"/>
</dbReference>
<protein>
    <submittedName>
        <fullName evidence="7">Xaa-Pro aminopeptidase</fullName>
    </submittedName>
</protein>
<dbReference type="GO" id="GO:0046872">
    <property type="term" value="F:metal ion binding"/>
    <property type="evidence" value="ECO:0007669"/>
    <property type="project" value="UniProtKB-KW"/>
</dbReference>
<name>A0A1H7IM60_OLID1</name>
<dbReference type="Pfam" id="PF16189">
    <property type="entry name" value="Creatinase_N_2"/>
    <property type="match status" value="1"/>
</dbReference>
<dbReference type="STRING" id="407022.SAMN05661044_00752"/>
<dbReference type="FunFam" id="3.90.230.10:FF:000009">
    <property type="entry name" value="xaa-Pro aminopeptidase 2"/>
    <property type="match status" value="1"/>
</dbReference>
<dbReference type="Proteomes" id="UP000199421">
    <property type="component" value="Unassembled WGS sequence"/>
</dbReference>
<dbReference type="Gene3D" id="3.90.230.10">
    <property type="entry name" value="Creatinase/methionine aminopeptidase superfamily"/>
    <property type="match status" value="1"/>
</dbReference>
<proteinExistence type="inferred from homology"/>
<keyword evidence="2" id="KW-0479">Metal-binding</keyword>
<organism evidence="7 8">
    <name type="scientific">Olivibacter domesticus</name>
    <name type="common">Pseudosphingobacterium domesticum</name>
    <dbReference type="NCBI Taxonomy" id="407022"/>
    <lineage>
        <taxon>Bacteria</taxon>
        <taxon>Pseudomonadati</taxon>
        <taxon>Bacteroidota</taxon>
        <taxon>Sphingobacteriia</taxon>
        <taxon>Sphingobacteriales</taxon>
        <taxon>Sphingobacteriaceae</taxon>
        <taxon>Olivibacter</taxon>
    </lineage>
</organism>
<feature type="domain" description="Peptidase M24 C-terminal" evidence="6">
    <location>
        <begin position="546"/>
        <end position="605"/>
    </location>
</feature>
<dbReference type="SUPFAM" id="SSF55920">
    <property type="entry name" value="Creatinase/aminopeptidase"/>
    <property type="match status" value="1"/>
</dbReference>
<evidence type="ECO:0000313" key="7">
    <source>
        <dbReference type="EMBL" id="SEK63414.1"/>
    </source>
</evidence>
<keyword evidence="7" id="KW-0031">Aminopeptidase</keyword>
<keyword evidence="8" id="KW-1185">Reference proteome</keyword>
<dbReference type="InterPro" id="IPR000994">
    <property type="entry name" value="Pept_M24"/>
</dbReference>
<dbReference type="PANTHER" id="PTHR43763:SF6">
    <property type="entry name" value="XAA-PRO AMINOPEPTIDASE 1"/>
    <property type="match status" value="1"/>
</dbReference>
<dbReference type="Pfam" id="PF01321">
    <property type="entry name" value="Creatinase_N"/>
    <property type="match status" value="1"/>
</dbReference>
<evidence type="ECO:0000256" key="1">
    <source>
        <dbReference type="ARBA" id="ARBA00008766"/>
    </source>
</evidence>
<dbReference type="InterPro" id="IPR029149">
    <property type="entry name" value="Creatin/AminoP/Spt16_N"/>
</dbReference>
<dbReference type="InterPro" id="IPR033740">
    <property type="entry name" value="Pept_M24B"/>
</dbReference>
<dbReference type="FunFam" id="3.40.350.10:FF:000003">
    <property type="entry name" value="Xaa-pro aminopeptidase P"/>
    <property type="match status" value="1"/>
</dbReference>
<reference evidence="8" key="1">
    <citation type="submission" date="2016-10" db="EMBL/GenBank/DDBJ databases">
        <authorList>
            <person name="Varghese N."/>
            <person name="Submissions S."/>
        </authorList>
    </citation>
    <scope>NUCLEOTIDE SEQUENCE [LARGE SCALE GENOMIC DNA]</scope>
    <source>
        <strain evidence="8">DSM 18733</strain>
    </source>
</reference>
<dbReference type="InterPro" id="IPR050422">
    <property type="entry name" value="X-Pro_aminopeptidase_P"/>
</dbReference>
<accession>A0A1H7IM60</accession>
<dbReference type="Gene3D" id="3.40.350.10">
    <property type="entry name" value="Creatinase/prolidase N-terminal domain"/>
    <property type="match status" value="2"/>
</dbReference>
<dbReference type="EMBL" id="FOAF01000001">
    <property type="protein sequence ID" value="SEK63414.1"/>
    <property type="molecule type" value="Genomic_DNA"/>
</dbReference>
<dbReference type="InterPro" id="IPR036005">
    <property type="entry name" value="Creatinase/aminopeptidase-like"/>
</dbReference>
<feature type="domain" description="Creatinase N-terminal" evidence="5">
    <location>
        <begin position="20"/>
        <end position="151"/>
    </location>
</feature>
<dbReference type="AlphaFoldDB" id="A0A1H7IM60"/>
<dbReference type="CDD" id="cd01085">
    <property type="entry name" value="APP"/>
    <property type="match status" value="1"/>
</dbReference>
<dbReference type="GO" id="GO:0070006">
    <property type="term" value="F:metalloaminopeptidase activity"/>
    <property type="evidence" value="ECO:0007669"/>
    <property type="project" value="InterPro"/>
</dbReference>
<dbReference type="GO" id="GO:0005737">
    <property type="term" value="C:cytoplasm"/>
    <property type="evidence" value="ECO:0007669"/>
    <property type="project" value="UniProtKB-ARBA"/>
</dbReference>
<dbReference type="SUPFAM" id="SSF53092">
    <property type="entry name" value="Creatinase/prolidase N-terminal domain"/>
    <property type="match status" value="1"/>
</dbReference>